<evidence type="ECO:0000256" key="1">
    <source>
        <dbReference type="SAM" id="SignalP"/>
    </source>
</evidence>
<protein>
    <submittedName>
        <fullName evidence="2">Uncharacterized protein</fullName>
    </submittedName>
</protein>
<dbReference type="GeneID" id="87104164"/>
<dbReference type="AlphaFoldDB" id="Q82VU1"/>
<evidence type="ECO:0000313" key="3">
    <source>
        <dbReference type="Proteomes" id="UP000001416"/>
    </source>
</evidence>
<dbReference type="STRING" id="228410.NE0973"/>
<gene>
    <name evidence="2" type="ordered locus">NE0973</name>
</gene>
<proteinExistence type="predicted"/>
<reference evidence="2 3" key="1">
    <citation type="journal article" date="2003" name="J. Bacteriol.">
        <title>Complete genome sequence of the ammonia-oxidizing bacterium and obligate chemolithoautotroph Nitrosomonas europaea.</title>
        <authorList>
            <person name="Chain P."/>
            <person name="Lamerdin J."/>
            <person name="Larimer F."/>
            <person name="Regala W."/>
            <person name="Land M."/>
            <person name="Hauser L."/>
            <person name="Hooper A."/>
            <person name="Klotz M."/>
            <person name="Norton J."/>
            <person name="Sayavedra-Soto L."/>
            <person name="Arciero D."/>
            <person name="Hommes N."/>
            <person name="Whittaker M."/>
            <person name="Arp D."/>
        </authorList>
    </citation>
    <scope>NUCLEOTIDE SEQUENCE [LARGE SCALE GENOMIC DNA]</scope>
    <source>
        <strain evidence="3">ATCC 19718 / CIP 103999 / KCTC 2705 / NBRC 14298</strain>
    </source>
</reference>
<dbReference type="GO" id="GO:0008237">
    <property type="term" value="F:metallopeptidase activity"/>
    <property type="evidence" value="ECO:0007669"/>
    <property type="project" value="InterPro"/>
</dbReference>
<dbReference type="KEGG" id="neu:NE0973"/>
<dbReference type="EMBL" id="AL954747">
    <property type="protein sequence ID" value="CAD84884.1"/>
    <property type="molecule type" value="Genomic_DNA"/>
</dbReference>
<dbReference type="OrthoDB" id="9151521at2"/>
<name>Q82VU1_NITEU</name>
<dbReference type="Proteomes" id="UP000001416">
    <property type="component" value="Chromosome"/>
</dbReference>
<dbReference type="Gene3D" id="3.40.390.10">
    <property type="entry name" value="Collagenase (Catalytic Domain)"/>
    <property type="match status" value="1"/>
</dbReference>
<evidence type="ECO:0000313" key="2">
    <source>
        <dbReference type="EMBL" id="CAD84884.1"/>
    </source>
</evidence>
<feature type="signal peptide" evidence="1">
    <location>
        <begin position="1"/>
        <end position="21"/>
    </location>
</feature>
<feature type="chain" id="PRO_5004298966" evidence="1">
    <location>
        <begin position="22"/>
        <end position="219"/>
    </location>
</feature>
<dbReference type="eggNOG" id="ENOG503489H">
    <property type="taxonomic scope" value="Bacteria"/>
</dbReference>
<organism evidence="2 3">
    <name type="scientific">Nitrosomonas europaea (strain ATCC 19718 / CIP 103999 / KCTC 2705 / NBRC 14298)</name>
    <dbReference type="NCBI Taxonomy" id="228410"/>
    <lineage>
        <taxon>Bacteria</taxon>
        <taxon>Pseudomonadati</taxon>
        <taxon>Pseudomonadota</taxon>
        <taxon>Betaproteobacteria</taxon>
        <taxon>Nitrosomonadales</taxon>
        <taxon>Nitrosomonadaceae</taxon>
        <taxon>Nitrosomonas</taxon>
    </lineage>
</organism>
<sequence length="219" mass="24863">MKNIVALLTVFILFMTQSASAELYDPDEVQVYIVPMIDFPEPAAAQLSKILSDDMKIWVKSSVRLGDLEAATLPGTRQLSGDSIIEKSYPIVTKLPGSSKNTMYVLLTTRDINSETGAFRFQFSMHHSEMRVSVVSMARMIEFIDGKPVVNHLVLNRLYKMCKRAIGEQYFGWKRSTDINDIMYSPIMGMPDLDRIGIHHKENDDENEVEPVDKNRISI</sequence>
<dbReference type="InterPro" id="IPR024079">
    <property type="entry name" value="MetalloPept_cat_dom_sf"/>
</dbReference>
<accession>Q82VU1</accession>
<dbReference type="HOGENOM" id="CLU_1260345_0_0_4"/>
<keyword evidence="1" id="KW-0732">Signal</keyword>
<keyword evidence="3" id="KW-1185">Reference proteome</keyword>
<dbReference type="RefSeq" id="WP_011111582.1">
    <property type="nucleotide sequence ID" value="NC_004757.1"/>
</dbReference>